<keyword evidence="7" id="KW-0489">Methyltransferase</keyword>
<dbReference type="Pfam" id="PF00856">
    <property type="entry name" value="SET"/>
    <property type="match status" value="1"/>
</dbReference>
<dbReference type="InterPro" id="IPR039977">
    <property type="entry name" value="Suv4-20/Set9"/>
</dbReference>
<sequence>MPPSQNMAAKKQRITLAQVSAYDDILTDALVDHVFYWTTVPKNRTSYHPSRGVREEEITKILQEEVVLKKDLEAAEKRLLTTDGLKRFHNGLKTEKEKGDFKRHLRRYVQIYLPDCPWEVSSTNRYTIVTHEAAVSARRAIKRNESIKYLSGVQVIITPEEEKAISSQKKDFSIVVSSRSKCTSLFMGPARFANHDCDANAKLMRTSHAGIEIIATRPIAPGEEITVTYGESYFGENNCECLCKTCEDLLRNAWEPEEGTVPVTKSIEQEKSDGYSLRRRRRDDSISSSSRTPSVTPIMRPRISKSISKASLLGQARDTSARSPPVENVNSRKRPHDALATPPKTPAKRLKRSIEPSPMERSTSRSVSITASESSGSGMVETDVTSPDKETPEPLVQTPIKETVSLKEITEQSRTGVPNRVAPVSPQSTEGSRSPQSKAAGVARARPSGLESMTIRAILNAPTESEIITDSEPEEVPRPIPEAEPVVPIATSIEAVEEGQVADDEEDQPKRRKYQRRVFKQATPPSRSRIRGDYLLTPLLLSEPEMAWIQCTICDDYFVQQNAYFTKASCPRCERHSKLYGYIWPKTDKAGAHDKEKRVLDHRTIHRFLDPDDERRVRGRKSFGASRTETEEAEEEPERGRKPKRHSTAGVLQRTASAAEEDLAGVRRSGRLRRVNSRLFDT</sequence>
<dbReference type="GO" id="GO:0140943">
    <property type="term" value="F:histone H4K20 trimethyltransferase activity"/>
    <property type="evidence" value="ECO:0007669"/>
    <property type="project" value="UniProtKB-EC"/>
</dbReference>
<dbReference type="InterPro" id="IPR025783">
    <property type="entry name" value="Set9_fungi"/>
</dbReference>
<evidence type="ECO:0000256" key="15">
    <source>
        <dbReference type="SAM" id="MobiDB-lite"/>
    </source>
</evidence>
<feature type="domain" description="SET" evidence="16">
    <location>
        <begin position="116"/>
        <end position="230"/>
    </location>
</feature>
<keyword evidence="10" id="KW-0156">Chromatin regulator</keyword>
<evidence type="ECO:0000256" key="1">
    <source>
        <dbReference type="ARBA" id="ARBA00001984"/>
    </source>
</evidence>
<reference evidence="17" key="1">
    <citation type="journal article" date="2020" name="BMC Genomics">
        <title>Correction to: Identification and distribution of gene clusters required for synthesis of sphingolipid metabolism inhibitors in diverse species of the filamentous fungus Fusarium.</title>
        <authorList>
            <person name="Kim H.S."/>
            <person name="Lohmar J.M."/>
            <person name="Busman M."/>
            <person name="Brown D.W."/>
            <person name="Naumann T.A."/>
            <person name="Divon H.H."/>
            <person name="Lysoe E."/>
            <person name="Uhlig S."/>
            <person name="Proctor R.H."/>
        </authorList>
    </citation>
    <scope>NUCLEOTIDE SEQUENCE</scope>
    <source>
        <strain evidence="17">NRRL 22465</strain>
    </source>
</reference>
<dbReference type="PANTHER" id="PTHR12977">
    <property type="entry name" value="SUPPRESSOR OF VARIEGATION 4-20-RELATED"/>
    <property type="match status" value="1"/>
</dbReference>
<name>A0A8H4UIF6_9HYPO</name>
<dbReference type="GO" id="GO:0005694">
    <property type="term" value="C:chromosome"/>
    <property type="evidence" value="ECO:0007669"/>
    <property type="project" value="UniProtKB-SubCell"/>
</dbReference>
<dbReference type="AlphaFoldDB" id="A0A8H4UIF6"/>
<feature type="compositionally biased region" description="Polar residues" evidence="15">
    <location>
        <begin position="360"/>
        <end position="377"/>
    </location>
</feature>
<evidence type="ECO:0000313" key="18">
    <source>
        <dbReference type="Proteomes" id="UP000635477"/>
    </source>
</evidence>
<evidence type="ECO:0000256" key="14">
    <source>
        <dbReference type="ARBA" id="ARBA00048081"/>
    </source>
</evidence>
<dbReference type="SUPFAM" id="SSF82199">
    <property type="entry name" value="SET domain"/>
    <property type="match status" value="1"/>
</dbReference>
<dbReference type="PROSITE" id="PS51567">
    <property type="entry name" value="SAM_MT43_SUVAR420_1"/>
    <property type="match status" value="1"/>
</dbReference>
<evidence type="ECO:0000256" key="4">
    <source>
        <dbReference type="ARBA" id="ARBA00014232"/>
    </source>
</evidence>
<dbReference type="GO" id="GO:0005634">
    <property type="term" value="C:nucleus"/>
    <property type="evidence" value="ECO:0007669"/>
    <property type="project" value="UniProtKB-SubCell"/>
</dbReference>
<dbReference type="EC" id="2.1.1.372" evidence="12"/>
<keyword evidence="11" id="KW-0539">Nucleus</keyword>
<dbReference type="InterPro" id="IPR046341">
    <property type="entry name" value="SET_dom_sf"/>
</dbReference>
<evidence type="ECO:0000256" key="6">
    <source>
        <dbReference type="ARBA" id="ARBA00022454"/>
    </source>
</evidence>
<feature type="region of interest" description="Disordered" evidence="15">
    <location>
        <begin position="261"/>
        <end position="395"/>
    </location>
</feature>
<keyword evidence="9" id="KW-0949">S-adenosyl-L-methionine</keyword>
<dbReference type="InterPro" id="IPR041938">
    <property type="entry name" value="Hist-Lys_N-MTase_N"/>
</dbReference>
<dbReference type="Gene3D" id="2.170.270.10">
    <property type="entry name" value="SET domain"/>
    <property type="match status" value="1"/>
</dbReference>
<dbReference type="SMART" id="SM00317">
    <property type="entry name" value="SET"/>
    <property type="match status" value="1"/>
</dbReference>
<evidence type="ECO:0000256" key="10">
    <source>
        <dbReference type="ARBA" id="ARBA00022853"/>
    </source>
</evidence>
<evidence type="ECO:0000256" key="11">
    <source>
        <dbReference type="ARBA" id="ARBA00023242"/>
    </source>
</evidence>
<accession>A0A8H4UIF6</accession>
<evidence type="ECO:0000313" key="17">
    <source>
        <dbReference type="EMBL" id="KAF4977035.1"/>
    </source>
</evidence>
<comment type="caution">
    <text evidence="17">The sequence shown here is derived from an EMBL/GenBank/DDBJ whole genome shotgun (WGS) entry which is preliminary data.</text>
</comment>
<protein>
    <recommendedName>
        <fullName evidence="5">Histone-lysine N-methyltransferase SET9</fullName>
        <ecNumber evidence="12">2.1.1.372</ecNumber>
    </recommendedName>
    <alternativeName>
        <fullName evidence="4">Histone-lysine N-methyltransferase set9</fullName>
    </alternativeName>
    <alternativeName>
        <fullName evidence="13">SET domain protein 9</fullName>
    </alternativeName>
</protein>
<evidence type="ECO:0000256" key="12">
    <source>
        <dbReference type="ARBA" id="ARBA00024057"/>
    </source>
</evidence>
<dbReference type="GO" id="GO:0032259">
    <property type="term" value="P:methylation"/>
    <property type="evidence" value="ECO:0007669"/>
    <property type="project" value="UniProtKB-KW"/>
</dbReference>
<dbReference type="CDD" id="cd10524">
    <property type="entry name" value="SET_Suv4-20-like"/>
    <property type="match status" value="1"/>
</dbReference>
<evidence type="ECO:0000259" key="16">
    <source>
        <dbReference type="PROSITE" id="PS50280"/>
    </source>
</evidence>
<evidence type="ECO:0000256" key="8">
    <source>
        <dbReference type="ARBA" id="ARBA00022679"/>
    </source>
</evidence>
<reference evidence="17" key="2">
    <citation type="submission" date="2020-05" db="EMBL/GenBank/DDBJ databases">
        <authorList>
            <person name="Kim H.-S."/>
            <person name="Proctor R.H."/>
            <person name="Brown D.W."/>
        </authorList>
    </citation>
    <scope>NUCLEOTIDE SEQUENCE</scope>
    <source>
        <strain evidence="17">NRRL 22465</strain>
    </source>
</reference>
<organism evidence="17 18">
    <name type="scientific">Fusarium zealandicum</name>
    <dbReference type="NCBI Taxonomy" id="1053134"/>
    <lineage>
        <taxon>Eukaryota</taxon>
        <taxon>Fungi</taxon>
        <taxon>Dikarya</taxon>
        <taxon>Ascomycota</taxon>
        <taxon>Pezizomycotina</taxon>
        <taxon>Sordariomycetes</taxon>
        <taxon>Hypocreomycetidae</taxon>
        <taxon>Hypocreales</taxon>
        <taxon>Nectriaceae</taxon>
        <taxon>Fusarium</taxon>
        <taxon>Fusarium staphyleae species complex</taxon>
    </lineage>
</organism>
<dbReference type="Proteomes" id="UP000635477">
    <property type="component" value="Unassembled WGS sequence"/>
</dbReference>
<feature type="compositionally biased region" description="Polar residues" evidence="15">
    <location>
        <begin position="425"/>
        <end position="437"/>
    </location>
</feature>
<dbReference type="EMBL" id="JABEYC010000465">
    <property type="protein sequence ID" value="KAF4977035.1"/>
    <property type="molecule type" value="Genomic_DNA"/>
</dbReference>
<comment type="subcellular location">
    <subcellularLocation>
        <location evidence="3">Chromosome</location>
    </subcellularLocation>
    <subcellularLocation>
        <location evidence="2">Nucleus</location>
    </subcellularLocation>
</comment>
<feature type="region of interest" description="Disordered" evidence="15">
    <location>
        <begin position="616"/>
        <end position="668"/>
    </location>
</feature>
<keyword evidence="6" id="KW-0158">Chromosome</keyword>
<dbReference type="InterPro" id="IPR001214">
    <property type="entry name" value="SET_dom"/>
</dbReference>
<dbReference type="Gene3D" id="1.10.10.1700">
    <property type="entry name" value="Histone-lysine N-methyltransferase"/>
    <property type="match status" value="1"/>
</dbReference>
<gene>
    <name evidence="17" type="ORF">FZEAL_6397</name>
</gene>
<keyword evidence="8" id="KW-0808">Transferase</keyword>
<dbReference type="PROSITE" id="PS50280">
    <property type="entry name" value="SET"/>
    <property type="match status" value="1"/>
</dbReference>
<evidence type="ECO:0000256" key="9">
    <source>
        <dbReference type="ARBA" id="ARBA00022691"/>
    </source>
</evidence>
<evidence type="ECO:0000256" key="5">
    <source>
        <dbReference type="ARBA" id="ARBA00015413"/>
    </source>
</evidence>
<dbReference type="PANTHER" id="PTHR12977:SF4">
    <property type="entry name" value="HISTONE-LYSINE N-METHYLTRANSFERASE KMT5B"/>
    <property type="match status" value="1"/>
</dbReference>
<comment type="catalytic activity">
    <reaction evidence="14">
        <text>L-lysyl(20)-[histone H4] + 3 S-adenosyl-L-methionine = N(6),N(6),N(6)-trimethyl-L-lysyl(20)-[histone H4] + 3 S-adenosyl-L-homocysteine + 3 H(+)</text>
        <dbReference type="Rhea" id="RHEA:64456"/>
        <dbReference type="Rhea" id="RHEA-COMP:15554"/>
        <dbReference type="Rhea" id="RHEA-COMP:15998"/>
        <dbReference type="ChEBI" id="CHEBI:15378"/>
        <dbReference type="ChEBI" id="CHEBI:29969"/>
        <dbReference type="ChEBI" id="CHEBI:57856"/>
        <dbReference type="ChEBI" id="CHEBI:59789"/>
        <dbReference type="ChEBI" id="CHEBI:61961"/>
        <dbReference type="EC" id="2.1.1.372"/>
    </reaction>
</comment>
<evidence type="ECO:0000256" key="2">
    <source>
        <dbReference type="ARBA" id="ARBA00004123"/>
    </source>
</evidence>
<proteinExistence type="predicted"/>
<dbReference type="OrthoDB" id="6627536at2759"/>
<evidence type="ECO:0000256" key="7">
    <source>
        <dbReference type="ARBA" id="ARBA00022603"/>
    </source>
</evidence>
<evidence type="ECO:0000256" key="13">
    <source>
        <dbReference type="ARBA" id="ARBA00030653"/>
    </source>
</evidence>
<keyword evidence="18" id="KW-1185">Reference proteome</keyword>
<feature type="region of interest" description="Disordered" evidence="15">
    <location>
        <begin position="409"/>
        <end position="448"/>
    </location>
</feature>
<evidence type="ECO:0000256" key="3">
    <source>
        <dbReference type="ARBA" id="ARBA00004286"/>
    </source>
</evidence>
<comment type="function">
    <text evidence="1">Histone methyltransferase that trimethylates 'Lys-20' of histone H4 to form H4K20me3.</text>
</comment>